<evidence type="ECO:0000256" key="1">
    <source>
        <dbReference type="SAM" id="MobiDB-lite"/>
    </source>
</evidence>
<dbReference type="EMBL" id="HBHL01005638">
    <property type="protein sequence ID" value="CAD9714770.1"/>
    <property type="molecule type" value="Transcribed_RNA"/>
</dbReference>
<proteinExistence type="predicted"/>
<evidence type="ECO:0000313" key="2">
    <source>
        <dbReference type="EMBL" id="CAD9714770.1"/>
    </source>
</evidence>
<organism evidence="3 4">
    <name type="scientific">Chloropicon primus</name>
    <dbReference type="NCBI Taxonomy" id="1764295"/>
    <lineage>
        <taxon>Eukaryota</taxon>
        <taxon>Viridiplantae</taxon>
        <taxon>Chlorophyta</taxon>
        <taxon>Chloropicophyceae</taxon>
        <taxon>Chloropicales</taxon>
        <taxon>Chloropicaceae</taxon>
        <taxon>Chloropicon</taxon>
    </lineage>
</organism>
<dbReference type="AlphaFoldDB" id="A0A5B8MF30"/>
<sequence>MASGRSSKSSSASSVLGSLSSGSPFTPHPALKLGDSVQSEDLDHRERASLGSSRDSGTPVMPHYKDVVASAPRPRRRTGEDEDEWLSDQTQDGSPHTPQKEALLLEYYWSHYWWRSVA</sequence>
<reference evidence="3 4" key="1">
    <citation type="submission" date="2018-07" db="EMBL/GenBank/DDBJ databases">
        <title>The complete nuclear genome of the prasinophyte Chloropicon primus (CCMP1205).</title>
        <authorList>
            <person name="Pombert J.-F."/>
            <person name="Otis C."/>
            <person name="Turmel M."/>
            <person name="Lemieux C."/>
        </authorList>
    </citation>
    <scope>NUCLEOTIDE SEQUENCE [LARGE SCALE GENOMIC DNA]</scope>
    <source>
        <strain evidence="3 4">CCMP1205</strain>
    </source>
</reference>
<name>A0A5B8MF30_9CHLO</name>
<feature type="compositionally biased region" description="Low complexity" evidence="1">
    <location>
        <begin position="1"/>
        <end position="23"/>
    </location>
</feature>
<evidence type="ECO:0000313" key="4">
    <source>
        <dbReference type="Proteomes" id="UP000316726"/>
    </source>
</evidence>
<dbReference type="Proteomes" id="UP000316726">
    <property type="component" value="Chromosome 1"/>
</dbReference>
<keyword evidence="4" id="KW-1185">Reference proteome</keyword>
<evidence type="ECO:0000313" key="3">
    <source>
        <dbReference type="EMBL" id="QDZ17952.1"/>
    </source>
</evidence>
<feature type="region of interest" description="Disordered" evidence="1">
    <location>
        <begin position="1"/>
        <end position="98"/>
    </location>
</feature>
<reference evidence="2" key="2">
    <citation type="submission" date="2021-01" db="EMBL/GenBank/DDBJ databases">
        <authorList>
            <person name="Corre E."/>
            <person name="Pelletier E."/>
            <person name="Niang G."/>
            <person name="Scheremetjew M."/>
            <person name="Finn R."/>
            <person name="Kale V."/>
            <person name="Holt S."/>
            <person name="Cochrane G."/>
            <person name="Meng A."/>
            <person name="Brown T."/>
            <person name="Cohen L."/>
        </authorList>
    </citation>
    <scope>NUCLEOTIDE SEQUENCE</scope>
    <source>
        <strain evidence="2">CCMP1205</strain>
    </source>
</reference>
<protein>
    <submittedName>
        <fullName evidence="3">Uncharacterized protein</fullName>
    </submittedName>
</protein>
<accession>A0A5B8MF30</accession>
<gene>
    <name evidence="3" type="ORF">A3770_01p04700</name>
    <name evidence="2" type="ORF">CPRI1469_LOCUS3624</name>
</gene>
<feature type="compositionally biased region" description="Polar residues" evidence="1">
    <location>
        <begin position="87"/>
        <end position="97"/>
    </location>
</feature>
<dbReference type="EMBL" id="CP031034">
    <property type="protein sequence ID" value="QDZ17952.1"/>
    <property type="molecule type" value="Genomic_DNA"/>
</dbReference>